<dbReference type="GO" id="GO:0007059">
    <property type="term" value="P:chromosome segregation"/>
    <property type="evidence" value="ECO:0007669"/>
    <property type="project" value="UniProtKB-KW"/>
</dbReference>
<keyword evidence="1" id="KW-0159">Chromosome partition</keyword>
<dbReference type="InterPro" id="IPR003768">
    <property type="entry name" value="ScpA"/>
</dbReference>
<evidence type="ECO:0000313" key="4">
    <source>
        <dbReference type="Proteomes" id="UP000033607"/>
    </source>
</evidence>
<evidence type="ECO:0000313" key="3">
    <source>
        <dbReference type="EMBL" id="KKD34398.1"/>
    </source>
</evidence>
<dbReference type="InterPro" id="IPR023093">
    <property type="entry name" value="ScpA-like_C"/>
</dbReference>
<dbReference type="AlphaFoldDB" id="A0A0F5Y6J3"/>
<dbReference type="Gene3D" id="1.10.10.580">
    <property type="entry name" value="Structural maintenance of chromosome 1. Chain E"/>
    <property type="match status" value="1"/>
</dbReference>
<sequence length="293" mass="33255">MIVETPKLALNQLSEGIALLIDLAKRGEIDPWDVQVIEVIDRYLSQLTPQQDSSPGQNFASLSQSGQAFLYASILVLLKADSLMSLEAEEAEEELIIEEELVDTENGLDPLQRPKNLEHQIRRRVIGKTPQKRRVTLQELIDQLQLMATAMADQKKHPKRRRTSKQALAARAIAELAHQENLTETAKKLEQLLSDQWSELSREWLDLEQLLVLWSDANLVETGNTKTLEMTSVESESSDEANLVHQPQNDRVGIFWALLLLSAQSKVELTQEEFYKDLKVRTLPIQDSIKNSI</sequence>
<reference evidence="3 4" key="1">
    <citation type="submission" date="2015-06" db="EMBL/GenBank/DDBJ databases">
        <title>Draft genome assembly of filamentous brackish cyanobacterium Limnoraphis robusta strain CS-951.</title>
        <authorList>
            <person name="Willis A."/>
            <person name="Parks M."/>
            <person name="Burford M.A."/>
        </authorList>
    </citation>
    <scope>NUCLEOTIDE SEQUENCE [LARGE SCALE GENOMIC DNA]</scope>
    <source>
        <strain evidence="3 4">CS-951</strain>
    </source>
</reference>
<comment type="caution">
    <text evidence="3">The sequence shown here is derived from an EMBL/GenBank/DDBJ whole genome shotgun (WGS) entry which is preliminary data.</text>
</comment>
<dbReference type="EMBL" id="LATL02000030">
    <property type="protein sequence ID" value="KKD34398.1"/>
    <property type="molecule type" value="Genomic_DNA"/>
</dbReference>
<dbReference type="PATRIC" id="fig|1637645.4.peg.542"/>
<name>A0A0F5Y6J3_9CYAN</name>
<organism evidence="3 4">
    <name type="scientific">Limnoraphis robusta CS-951</name>
    <dbReference type="NCBI Taxonomy" id="1637645"/>
    <lineage>
        <taxon>Bacteria</taxon>
        <taxon>Bacillati</taxon>
        <taxon>Cyanobacteriota</taxon>
        <taxon>Cyanophyceae</taxon>
        <taxon>Oscillatoriophycideae</taxon>
        <taxon>Oscillatoriales</taxon>
        <taxon>Sirenicapillariaceae</taxon>
        <taxon>Limnoraphis</taxon>
    </lineage>
</organism>
<dbReference type="Gene3D" id="6.10.250.2410">
    <property type="match status" value="1"/>
</dbReference>
<accession>A0A0F5Y6J3</accession>
<dbReference type="PANTHER" id="PTHR33969">
    <property type="entry name" value="SEGREGATION AND CONDENSATION PROTEIN A"/>
    <property type="match status" value="1"/>
</dbReference>
<evidence type="ECO:0000256" key="1">
    <source>
        <dbReference type="ARBA" id="ARBA00022829"/>
    </source>
</evidence>
<dbReference type="OrthoDB" id="425117at2"/>
<dbReference type="PANTHER" id="PTHR33969:SF2">
    <property type="entry name" value="SEGREGATION AND CONDENSATION PROTEIN A"/>
    <property type="match status" value="1"/>
</dbReference>
<gene>
    <name evidence="3" type="ORF">WN50_31060</name>
</gene>
<proteinExistence type="predicted"/>
<dbReference type="RefSeq" id="WP_046282496.1">
    <property type="nucleotide sequence ID" value="NZ_LATL02000030.1"/>
</dbReference>
<dbReference type="Proteomes" id="UP000033607">
    <property type="component" value="Unassembled WGS sequence"/>
</dbReference>
<dbReference type="Pfam" id="PF02616">
    <property type="entry name" value="SMC_ScpA"/>
    <property type="match status" value="1"/>
</dbReference>
<protein>
    <recommendedName>
        <fullName evidence="2">Segregation and condensation protein A</fullName>
    </recommendedName>
</protein>
<evidence type="ECO:0000256" key="2">
    <source>
        <dbReference type="ARBA" id="ARBA00044777"/>
    </source>
</evidence>